<evidence type="ECO:0000256" key="1">
    <source>
        <dbReference type="SAM" id="Phobius"/>
    </source>
</evidence>
<name>Q7ULY6_RHOBA</name>
<evidence type="ECO:0000313" key="3">
    <source>
        <dbReference type="Proteomes" id="UP000001025"/>
    </source>
</evidence>
<feature type="transmembrane region" description="Helical" evidence="1">
    <location>
        <begin position="143"/>
        <end position="161"/>
    </location>
</feature>
<keyword evidence="3" id="KW-1185">Reference proteome</keyword>
<dbReference type="PATRIC" id="fig|243090.15.peg.4402"/>
<feature type="transmembrane region" description="Helical" evidence="1">
    <location>
        <begin position="114"/>
        <end position="134"/>
    </location>
</feature>
<dbReference type="InParanoid" id="Q7ULY6"/>
<dbReference type="Proteomes" id="UP000001025">
    <property type="component" value="Chromosome"/>
</dbReference>
<dbReference type="OrthoDB" id="284210at2"/>
<reference evidence="2 3" key="1">
    <citation type="journal article" date="2003" name="Proc. Natl. Acad. Sci. U.S.A.">
        <title>Complete genome sequence of the marine planctomycete Pirellula sp. strain 1.</title>
        <authorList>
            <person name="Gloeckner F.O."/>
            <person name="Kube M."/>
            <person name="Bauer M."/>
            <person name="Teeling H."/>
            <person name="Lombardot T."/>
            <person name="Ludwig W."/>
            <person name="Gade D."/>
            <person name="Beck A."/>
            <person name="Borzym K."/>
            <person name="Heitmann K."/>
            <person name="Rabus R."/>
            <person name="Schlesner H."/>
            <person name="Amann R."/>
            <person name="Reinhardt R."/>
        </authorList>
    </citation>
    <scope>NUCLEOTIDE SEQUENCE [LARGE SCALE GENOMIC DNA]</scope>
    <source>
        <strain evidence="3">DSM 10527 / NCIMB 13988 / SH1</strain>
    </source>
</reference>
<feature type="transmembrane region" description="Helical" evidence="1">
    <location>
        <begin position="167"/>
        <end position="186"/>
    </location>
</feature>
<dbReference type="STRING" id="243090.RB9195"/>
<sequence length="189" mass="20072">MDIGDAEMPTTVCRGTFSGLSVYSRNCFPPRIPPRVAMPNYSRIALKIIAAAVETSREESGKKREPVDTSASTPERSWRRNAIGILSGIMLCLGGVFYFAGIGEETLGSASTHAFVTAALLRVGLVLGALWLAWDSLKRPARWLPPGLAVAGVIGIVVVAAQPRLLLAIAPALGGLALLTGVMRIFRSK</sequence>
<keyword evidence="1" id="KW-0812">Transmembrane</keyword>
<dbReference type="AlphaFoldDB" id="Q7ULY6"/>
<dbReference type="EnsemblBacteria" id="CAD76131">
    <property type="protein sequence ID" value="CAD76131"/>
    <property type="gene ID" value="RB9195"/>
</dbReference>
<evidence type="ECO:0008006" key="4">
    <source>
        <dbReference type="Google" id="ProtNLM"/>
    </source>
</evidence>
<gene>
    <name evidence="2" type="ordered locus">RB9195</name>
</gene>
<evidence type="ECO:0000313" key="2">
    <source>
        <dbReference type="EMBL" id="CAD76131.1"/>
    </source>
</evidence>
<keyword evidence="1" id="KW-1133">Transmembrane helix</keyword>
<accession>Q7ULY6</accession>
<keyword evidence="1" id="KW-0472">Membrane</keyword>
<protein>
    <recommendedName>
        <fullName evidence="4">Transmembrane protein</fullName>
    </recommendedName>
</protein>
<dbReference type="HOGENOM" id="CLU_1433438_0_0_0"/>
<feature type="transmembrane region" description="Helical" evidence="1">
    <location>
        <begin position="82"/>
        <end position="102"/>
    </location>
</feature>
<dbReference type="EMBL" id="BX294149">
    <property type="protein sequence ID" value="CAD76131.1"/>
    <property type="molecule type" value="Genomic_DNA"/>
</dbReference>
<dbReference type="KEGG" id="rba:RB9195"/>
<proteinExistence type="predicted"/>
<organism evidence="2 3">
    <name type="scientific">Rhodopirellula baltica (strain DSM 10527 / NCIMB 13988 / SH1)</name>
    <dbReference type="NCBI Taxonomy" id="243090"/>
    <lineage>
        <taxon>Bacteria</taxon>
        <taxon>Pseudomonadati</taxon>
        <taxon>Planctomycetota</taxon>
        <taxon>Planctomycetia</taxon>
        <taxon>Pirellulales</taxon>
        <taxon>Pirellulaceae</taxon>
        <taxon>Rhodopirellula</taxon>
    </lineage>
</organism>